<name>A0ABP1QVK0_9HEXA</name>
<evidence type="ECO:0000313" key="3">
    <source>
        <dbReference type="Proteomes" id="UP001642540"/>
    </source>
</evidence>
<feature type="domain" description="EGF-like" evidence="1">
    <location>
        <begin position="185"/>
        <end position="228"/>
    </location>
</feature>
<protein>
    <recommendedName>
        <fullName evidence="1">EGF-like domain-containing protein</fullName>
    </recommendedName>
</protein>
<keyword evidence="3" id="KW-1185">Reference proteome</keyword>
<feature type="domain" description="EGF-like" evidence="1">
    <location>
        <begin position="281"/>
        <end position="338"/>
    </location>
</feature>
<organism evidence="2 3">
    <name type="scientific">Orchesella dallaii</name>
    <dbReference type="NCBI Taxonomy" id="48710"/>
    <lineage>
        <taxon>Eukaryota</taxon>
        <taxon>Metazoa</taxon>
        <taxon>Ecdysozoa</taxon>
        <taxon>Arthropoda</taxon>
        <taxon>Hexapoda</taxon>
        <taxon>Collembola</taxon>
        <taxon>Entomobryomorpha</taxon>
        <taxon>Entomobryoidea</taxon>
        <taxon>Orchesellidae</taxon>
        <taxon>Orchesellinae</taxon>
        <taxon>Orchesella</taxon>
    </lineage>
</organism>
<dbReference type="SMART" id="SM00181">
    <property type="entry name" value="EGF"/>
    <property type="match status" value="5"/>
</dbReference>
<proteinExistence type="predicted"/>
<dbReference type="PANTHER" id="PTHR39069">
    <property type="entry name" value="ECDYSONE-INDUCIBLE GENE E1, ISOFORM A"/>
    <property type="match status" value="1"/>
</dbReference>
<sequence length="579" mass="64449">MWKIFLAYPKSREISAQYVKSIFILLFLFHKFFTGTHAFENGKGVECSSNSQCDQGRYLECDGHTCTCRSNLGMIWEDNLGKCMIMAGAPCSRKGIQGAECVTNSSCIAGVCECDDEFLQNGFGSCELSYGAVCSDAEKCAIRYLLECSYSLNYQQQRTCQCKGDGIEYVWDEQKRKCVSTAGGRCELDDESANGDDKLECIANSECVEPGVCRCKPGFKQTPEGKCLLKFGEKCNDSQGLVCNYKYEHLICQERVCGCEFYGQQAFQPEIQICRWLVGEDCDVTEDNGLSENHPAESFPRKRMCVKDAVCEPSRPGGRRGTCVCNKGFEISSDKTCTKDRGYGHQCSASMDCDKKRYLECVPDEEQGSRCDCIQYEMYFDGKQCRVLPGKSCRQNKLCTHQSYCEGDWCVCNEGYKIGTSGCVPISRHSHSIELPTYPELRCEELLFGVGRSKCECLLKTKSHEWSSDKTACLALVGNECLSDGDCTDHANCDPDGQTCQCSLAAHTTTNRTCVLKSTASKDFGNSEQSGDWTERMHKLKSIHIDENSNEASNGGLQLVLSFKIIAFVVFTYSAIAIF</sequence>
<evidence type="ECO:0000313" key="2">
    <source>
        <dbReference type="EMBL" id="CAL8112888.1"/>
    </source>
</evidence>
<reference evidence="2 3" key="1">
    <citation type="submission" date="2024-08" db="EMBL/GenBank/DDBJ databases">
        <authorList>
            <person name="Cucini C."/>
            <person name="Frati F."/>
        </authorList>
    </citation>
    <scope>NUCLEOTIDE SEQUENCE [LARGE SCALE GENOMIC DNA]</scope>
</reference>
<dbReference type="InterPro" id="IPR000742">
    <property type="entry name" value="EGF"/>
</dbReference>
<accession>A0ABP1QVK0</accession>
<dbReference type="Proteomes" id="UP001642540">
    <property type="component" value="Unassembled WGS sequence"/>
</dbReference>
<gene>
    <name evidence="2" type="ORF">ODALV1_LOCUS15827</name>
</gene>
<evidence type="ECO:0000259" key="1">
    <source>
        <dbReference type="SMART" id="SM00181"/>
    </source>
</evidence>
<comment type="caution">
    <text evidence="2">The sequence shown here is derived from an EMBL/GenBank/DDBJ whole genome shotgun (WGS) entry which is preliminary data.</text>
</comment>
<dbReference type="PANTHER" id="PTHR39069:SF8">
    <property type="entry name" value="FI17111P1"/>
    <property type="match status" value="1"/>
</dbReference>
<dbReference type="EMBL" id="CAXLJM020000049">
    <property type="protein sequence ID" value="CAL8112888.1"/>
    <property type="molecule type" value="Genomic_DNA"/>
</dbReference>
<feature type="domain" description="EGF-like" evidence="1">
    <location>
        <begin position="46"/>
        <end position="84"/>
    </location>
</feature>
<feature type="domain" description="EGF-like" evidence="1">
    <location>
        <begin position="392"/>
        <end position="424"/>
    </location>
</feature>
<feature type="domain" description="EGF-like" evidence="1">
    <location>
        <begin position="90"/>
        <end position="127"/>
    </location>
</feature>